<dbReference type="Proteomes" id="UP000789759">
    <property type="component" value="Unassembled WGS sequence"/>
</dbReference>
<reference evidence="1" key="1">
    <citation type="submission" date="2021-06" db="EMBL/GenBank/DDBJ databases">
        <authorList>
            <person name="Kallberg Y."/>
            <person name="Tangrot J."/>
            <person name="Rosling A."/>
        </authorList>
    </citation>
    <scope>NUCLEOTIDE SEQUENCE</scope>
    <source>
        <strain evidence="1">FL966</strain>
    </source>
</reference>
<dbReference type="AlphaFoldDB" id="A0A9N9G0X0"/>
<sequence>MTKKTTKNEVCYSISIDYIICLNISKVEATSLTKYQSNRKVTFIVNWVSNKNKEESIASEQSASLVTDN</sequence>
<evidence type="ECO:0000313" key="2">
    <source>
        <dbReference type="Proteomes" id="UP000789759"/>
    </source>
</evidence>
<proteinExistence type="predicted"/>
<keyword evidence="2" id="KW-1185">Reference proteome</keyword>
<organism evidence="1 2">
    <name type="scientific">Cetraspora pellucida</name>
    <dbReference type="NCBI Taxonomy" id="1433469"/>
    <lineage>
        <taxon>Eukaryota</taxon>
        <taxon>Fungi</taxon>
        <taxon>Fungi incertae sedis</taxon>
        <taxon>Mucoromycota</taxon>
        <taxon>Glomeromycotina</taxon>
        <taxon>Glomeromycetes</taxon>
        <taxon>Diversisporales</taxon>
        <taxon>Gigasporaceae</taxon>
        <taxon>Cetraspora</taxon>
    </lineage>
</organism>
<accession>A0A9N9G0X0</accession>
<dbReference type="OrthoDB" id="2415092at2759"/>
<evidence type="ECO:0000313" key="1">
    <source>
        <dbReference type="EMBL" id="CAG8569750.1"/>
    </source>
</evidence>
<comment type="caution">
    <text evidence="1">The sequence shown here is derived from an EMBL/GenBank/DDBJ whole genome shotgun (WGS) entry which is preliminary data.</text>
</comment>
<protein>
    <submittedName>
        <fullName evidence="1">7763_t:CDS:1</fullName>
    </submittedName>
</protein>
<name>A0A9N9G0X0_9GLOM</name>
<dbReference type="EMBL" id="CAJVQA010003229">
    <property type="protein sequence ID" value="CAG8569750.1"/>
    <property type="molecule type" value="Genomic_DNA"/>
</dbReference>
<gene>
    <name evidence="1" type="ORF">CPELLU_LOCUS5596</name>
</gene>